<name>A0ABU3Z7U0_9FIRM</name>
<keyword evidence="5" id="KW-0560">Oxidoreductase</keyword>
<evidence type="ECO:0000313" key="8">
    <source>
        <dbReference type="EMBL" id="MDV5087973.1"/>
    </source>
</evidence>
<evidence type="ECO:0000313" key="9">
    <source>
        <dbReference type="Proteomes" id="UP001272515"/>
    </source>
</evidence>
<protein>
    <submittedName>
        <fullName evidence="8">FAD-dependent oxidoreductase</fullName>
    </submittedName>
</protein>
<reference evidence="8 9" key="1">
    <citation type="submission" date="2023-10" db="EMBL/GenBank/DDBJ databases">
        <title>Veillonella sp. nov., isolated from a pig farm feces dump.</title>
        <authorList>
            <person name="Chang Y.-H."/>
        </authorList>
    </citation>
    <scope>NUCLEOTIDE SEQUENCE [LARGE SCALE GENOMIC DNA]</scope>
    <source>
        <strain evidence="8 9">YH-vei2233</strain>
    </source>
</reference>
<feature type="domain" description="FixC-like C-terminal" evidence="7">
    <location>
        <begin position="375"/>
        <end position="436"/>
    </location>
</feature>
<keyword evidence="4" id="KW-0274">FAD</keyword>
<evidence type="ECO:0000256" key="4">
    <source>
        <dbReference type="ARBA" id="ARBA00022827"/>
    </source>
</evidence>
<dbReference type="Pfam" id="PF26311">
    <property type="entry name" value="ETF-QO_FixC_C"/>
    <property type="match status" value="1"/>
</dbReference>
<dbReference type="SUPFAM" id="SSF54373">
    <property type="entry name" value="FAD-linked reductases, C-terminal domain"/>
    <property type="match status" value="1"/>
</dbReference>
<dbReference type="PANTHER" id="PTHR43624:SF2">
    <property type="entry name" value="ELECTRON TRANSFER FLAVOPROTEIN-QUINONE OXIDOREDUCTASE YDIS-RELATED"/>
    <property type="match status" value="1"/>
</dbReference>
<evidence type="ECO:0000259" key="7">
    <source>
        <dbReference type="Pfam" id="PF26311"/>
    </source>
</evidence>
<dbReference type="Gene3D" id="3.50.50.60">
    <property type="entry name" value="FAD/NAD(P)-binding domain"/>
    <property type="match status" value="1"/>
</dbReference>
<evidence type="ECO:0000256" key="5">
    <source>
        <dbReference type="ARBA" id="ARBA00023002"/>
    </source>
</evidence>
<evidence type="ECO:0000256" key="3">
    <source>
        <dbReference type="ARBA" id="ARBA00022630"/>
    </source>
</evidence>
<organism evidence="8 9">
    <name type="scientific">Veillonella absiana</name>
    <dbReference type="NCBI Taxonomy" id="3079305"/>
    <lineage>
        <taxon>Bacteria</taxon>
        <taxon>Bacillati</taxon>
        <taxon>Bacillota</taxon>
        <taxon>Negativicutes</taxon>
        <taxon>Veillonellales</taxon>
        <taxon>Veillonellaceae</taxon>
        <taxon>Veillonella</taxon>
    </lineage>
</organism>
<evidence type="ECO:0000256" key="2">
    <source>
        <dbReference type="ARBA" id="ARBA00006796"/>
    </source>
</evidence>
<comment type="caution">
    <text evidence="8">The sequence shown here is derived from an EMBL/GenBank/DDBJ whole genome shotgun (WGS) entry which is preliminary data.</text>
</comment>
<evidence type="ECO:0000256" key="1">
    <source>
        <dbReference type="ARBA" id="ARBA00001974"/>
    </source>
</evidence>
<accession>A0ABU3Z7U0</accession>
<proteinExistence type="inferred from homology"/>
<comment type="similarity">
    <text evidence="2">Belongs to the ETF-QO/FixC family.</text>
</comment>
<dbReference type="PRINTS" id="PR00368">
    <property type="entry name" value="FADPNR"/>
</dbReference>
<keyword evidence="9" id="KW-1185">Reference proteome</keyword>
<dbReference type="RefSeq" id="WP_317329727.1">
    <property type="nucleotide sequence ID" value="NZ_JAWJZA010000002.1"/>
</dbReference>
<dbReference type="InterPro" id="IPR002938">
    <property type="entry name" value="FAD-bd"/>
</dbReference>
<dbReference type="InterPro" id="IPR036188">
    <property type="entry name" value="FAD/NAD-bd_sf"/>
</dbReference>
<comment type="cofactor">
    <cofactor evidence="1">
        <name>FAD</name>
        <dbReference type="ChEBI" id="CHEBI:57692"/>
    </cofactor>
</comment>
<dbReference type="Pfam" id="PF01494">
    <property type="entry name" value="FAD_binding_3"/>
    <property type="match status" value="1"/>
</dbReference>
<dbReference type="InterPro" id="IPR059103">
    <property type="entry name" value="FixC-like_C"/>
</dbReference>
<dbReference type="Proteomes" id="UP001272515">
    <property type="component" value="Unassembled WGS sequence"/>
</dbReference>
<gene>
    <name evidence="8" type="ORF">RVY80_03810</name>
</gene>
<dbReference type="SUPFAM" id="SSF51905">
    <property type="entry name" value="FAD/NAD(P)-binding domain"/>
    <property type="match status" value="1"/>
</dbReference>
<feature type="domain" description="FAD-binding" evidence="6">
    <location>
        <begin position="9"/>
        <end position="181"/>
    </location>
</feature>
<sequence>MGIDTRERFDVIVVGGGPAGAAAAYRLAQAGVKVLLLERGQYSGAKNMMGGRIYTHSLEALIPDFRERAPLERQVMKERISIAENGHVTTVEYVQSEVPQNEESYVVLRSKFDKWLAQEAEKQGALLICNVQVTELLVHQSSVNAKPQVIGVRCDDDEVYADLVIVAEGANTLLLEQAGLCAASDPHALAVGVKETYKLAKSALEDRCGLMPDQGMAWLTLGDLTAGLMGGGFVYTNKDSVSVGLVVGLDKIGSVETTVEDMLLKFQAYPAVAQLLKGAQLKEHSAHLVPEGGYHSMPRLGGPGYVVVGDAARMCMNLGYTIRGMDLAIGSGMLAADAYLAAMGEGDSSKTASHYRHMVHHSWLGKDLELYRHFPSFLGGTDRIFQVYPQFVNDIMKDVFTINDAGATPIMGKLLHRVEQVGMKELMIDALKGVRAL</sequence>
<evidence type="ECO:0000259" key="6">
    <source>
        <dbReference type="Pfam" id="PF01494"/>
    </source>
</evidence>
<dbReference type="PRINTS" id="PR00411">
    <property type="entry name" value="PNDRDTASEI"/>
</dbReference>
<dbReference type="InterPro" id="IPR039651">
    <property type="entry name" value="FixC-like"/>
</dbReference>
<keyword evidence="3" id="KW-0285">Flavoprotein</keyword>
<dbReference type="EMBL" id="JAWJZB010000004">
    <property type="protein sequence ID" value="MDV5087973.1"/>
    <property type="molecule type" value="Genomic_DNA"/>
</dbReference>
<dbReference type="PANTHER" id="PTHR43624">
    <property type="entry name" value="ELECTRON TRANSFER FLAVOPROTEIN-QUINONE OXIDOREDUCTASE YDIS-RELATED"/>
    <property type="match status" value="1"/>
</dbReference>